<dbReference type="OMA" id="NICRDHR"/>
<feature type="compositionally biased region" description="Low complexity" evidence="3">
    <location>
        <begin position="136"/>
        <end position="151"/>
    </location>
</feature>
<proteinExistence type="predicted"/>
<evidence type="ECO:0000256" key="2">
    <source>
        <dbReference type="ARBA" id="ARBA00023043"/>
    </source>
</evidence>
<dbReference type="AlphaFoldDB" id="A0A1L9U8V2"/>
<keyword evidence="5" id="KW-1185">Reference proteome</keyword>
<keyword evidence="2" id="KW-0040">ANK repeat</keyword>
<evidence type="ECO:0000256" key="1">
    <source>
        <dbReference type="ARBA" id="ARBA00022737"/>
    </source>
</evidence>
<accession>A0A1L9U8V2</accession>
<sequence length="626" mass="70895">MSQQEIPILPYCIFCNEHHPEPAGNALYQHIDDHLEDLKTRFKERRALNETNQTIIECWRCSGGRHRPLTSPDEEDAHAIHFIMLEVAHAKWPGDPVNVPCDFCGTEHARLIEDDLEEHIRLCYNLTFETPMDAQPSPSDLSELPPSSPMESHAEGSQAVGSGDIDTEMEEMAPEEAADIEYGSEEEDYNVLPDDLEPFYASLHQALQSRATNRRNFAQIICNICRRHRVPIARLPELDIHNTLRTTLAPLLARSMFRPHIDDIGTVTPRMVWSQLRGSSMGEALLHNKVRPIQVLCDLGFPINGLMDNSLTVLGAALMLGHIRIVRYLLHPEFQRKYGVDPFRSVCYDNGWWASKTTPISVCVRESHHESLKTILSYETPPHVMRTEEVNRLFLTQRSERLVALFREPYFMNALFIAPRDSPISPVHCAILNSDRGVLAYFLRNRTISNPAIPNLRYYLNLETSDIIENATPLLVAIHRGNADALANLLAHPEVDPTKSNSRSLTPLYYATRTANPVLVRMLLQHNVRPRGVTAVGTPLHALVEAYKDAKRRQMDVQDPQRFQNLKERLAEIQHLLLDKGVNPDAMTGWAGPGLSNRSALQVAESVGYREFLEIVFMHRQAAAAQ</sequence>
<name>A0A1L9U8V2_ASPBC</name>
<dbReference type="RefSeq" id="XP_067475369.1">
    <property type="nucleotide sequence ID" value="XM_067621307.1"/>
</dbReference>
<dbReference type="STRING" id="767769.A0A1L9U8V2"/>
<dbReference type="VEuPathDB" id="FungiDB:ASPBRDRAFT_199261"/>
<dbReference type="GeneID" id="93573795"/>
<dbReference type="Gene3D" id="1.25.40.20">
    <property type="entry name" value="Ankyrin repeat-containing domain"/>
    <property type="match status" value="2"/>
</dbReference>
<organism evidence="4 5">
    <name type="scientific">Aspergillus brasiliensis (strain CBS 101740 / IMI 381727 / IBT 21946)</name>
    <dbReference type="NCBI Taxonomy" id="767769"/>
    <lineage>
        <taxon>Eukaryota</taxon>
        <taxon>Fungi</taxon>
        <taxon>Dikarya</taxon>
        <taxon>Ascomycota</taxon>
        <taxon>Pezizomycotina</taxon>
        <taxon>Eurotiomycetes</taxon>
        <taxon>Eurotiomycetidae</taxon>
        <taxon>Eurotiales</taxon>
        <taxon>Aspergillaceae</taxon>
        <taxon>Aspergillus</taxon>
        <taxon>Aspergillus subgen. Circumdati</taxon>
    </lineage>
</organism>
<gene>
    <name evidence="4" type="ORF">ASPBRDRAFT_199261</name>
</gene>
<dbReference type="PANTHER" id="PTHR24198:SF165">
    <property type="entry name" value="ANKYRIN REPEAT-CONTAINING PROTEIN-RELATED"/>
    <property type="match status" value="1"/>
</dbReference>
<feature type="region of interest" description="Disordered" evidence="3">
    <location>
        <begin position="133"/>
        <end position="163"/>
    </location>
</feature>
<evidence type="ECO:0000313" key="5">
    <source>
        <dbReference type="Proteomes" id="UP000184499"/>
    </source>
</evidence>
<keyword evidence="1" id="KW-0677">Repeat</keyword>
<evidence type="ECO:0000256" key="3">
    <source>
        <dbReference type="SAM" id="MobiDB-lite"/>
    </source>
</evidence>
<dbReference type="InterPro" id="IPR002110">
    <property type="entry name" value="Ankyrin_rpt"/>
</dbReference>
<evidence type="ECO:0000313" key="4">
    <source>
        <dbReference type="EMBL" id="OJJ68120.1"/>
    </source>
</evidence>
<reference evidence="5" key="1">
    <citation type="journal article" date="2017" name="Genome Biol.">
        <title>Comparative genomics reveals high biological diversity and specific adaptations in the industrially and medically important fungal genus Aspergillus.</title>
        <authorList>
            <person name="de Vries R.P."/>
            <person name="Riley R."/>
            <person name="Wiebenga A."/>
            <person name="Aguilar-Osorio G."/>
            <person name="Amillis S."/>
            <person name="Uchima C.A."/>
            <person name="Anderluh G."/>
            <person name="Asadollahi M."/>
            <person name="Askin M."/>
            <person name="Barry K."/>
            <person name="Battaglia E."/>
            <person name="Bayram O."/>
            <person name="Benocci T."/>
            <person name="Braus-Stromeyer S.A."/>
            <person name="Caldana C."/>
            <person name="Canovas D."/>
            <person name="Cerqueira G.C."/>
            <person name="Chen F."/>
            <person name="Chen W."/>
            <person name="Choi C."/>
            <person name="Clum A."/>
            <person name="Dos Santos R.A."/>
            <person name="Damasio A.R."/>
            <person name="Diallinas G."/>
            <person name="Emri T."/>
            <person name="Fekete E."/>
            <person name="Flipphi M."/>
            <person name="Freyberg S."/>
            <person name="Gallo A."/>
            <person name="Gournas C."/>
            <person name="Habgood R."/>
            <person name="Hainaut M."/>
            <person name="Harispe M.L."/>
            <person name="Henrissat B."/>
            <person name="Hilden K.S."/>
            <person name="Hope R."/>
            <person name="Hossain A."/>
            <person name="Karabika E."/>
            <person name="Karaffa L."/>
            <person name="Karanyi Z."/>
            <person name="Krasevec N."/>
            <person name="Kuo A."/>
            <person name="Kusch H."/>
            <person name="LaButti K."/>
            <person name="Lagendijk E.L."/>
            <person name="Lapidus A."/>
            <person name="Levasseur A."/>
            <person name="Lindquist E."/>
            <person name="Lipzen A."/>
            <person name="Logrieco A.F."/>
            <person name="MacCabe A."/>
            <person name="Maekelae M.R."/>
            <person name="Malavazi I."/>
            <person name="Melin P."/>
            <person name="Meyer V."/>
            <person name="Mielnichuk N."/>
            <person name="Miskei M."/>
            <person name="Molnar A.P."/>
            <person name="Mule G."/>
            <person name="Ngan C.Y."/>
            <person name="Orejas M."/>
            <person name="Orosz E."/>
            <person name="Ouedraogo J.P."/>
            <person name="Overkamp K.M."/>
            <person name="Park H.-S."/>
            <person name="Perrone G."/>
            <person name="Piumi F."/>
            <person name="Punt P.J."/>
            <person name="Ram A.F."/>
            <person name="Ramon A."/>
            <person name="Rauscher S."/>
            <person name="Record E."/>
            <person name="Riano-Pachon D.M."/>
            <person name="Robert V."/>
            <person name="Roehrig J."/>
            <person name="Ruller R."/>
            <person name="Salamov A."/>
            <person name="Salih N.S."/>
            <person name="Samson R.A."/>
            <person name="Sandor E."/>
            <person name="Sanguinetti M."/>
            <person name="Schuetze T."/>
            <person name="Sepcic K."/>
            <person name="Shelest E."/>
            <person name="Sherlock G."/>
            <person name="Sophianopoulou V."/>
            <person name="Squina F.M."/>
            <person name="Sun H."/>
            <person name="Susca A."/>
            <person name="Todd R.B."/>
            <person name="Tsang A."/>
            <person name="Unkles S.E."/>
            <person name="van de Wiele N."/>
            <person name="van Rossen-Uffink D."/>
            <person name="Oliveira J.V."/>
            <person name="Vesth T.C."/>
            <person name="Visser J."/>
            <person name="Yu J.-H."/>
            <person name="Zhou M."/>
            <person name="Andersen M.R."/>
            <person name="Archer D.B."/>
            <person name="Baker S.E."/>
            <person name="Benoit I."/>
            <person name="Brakhage A.A."/>
            <person name="Braus G.H."/>
            <person name="Fischer R."/>
            <person name="Frisvad J.C."/>
            <person name="Goldman G.H."/>
            <person name="Houbraken J."/>
            <person name="Oakley B."/>
            <person name="Pocsi I."/>
            <person name="Scazzocchio C."/>
            <person name="Seiboth B."/>
            <person name="vanKuyk P.A."/>
            <person name="Wortman J."/>
            <person name="Dyer P.S."/>
            <person name="Grigoriev I.V."/>
        </authorList>
    </citation>
    <scope>NUCLEOTIDE SEQUENCE [LARGE SCALE GENOMIC DNA]</scope>
    <source>
        <strain evidence="5">CBS 101740 / IMI 381727 / IBT 21946</strain>
    </source>
</reference>
<dbReference type="InterPro" id="IPR036770">
    <property type="entry name" value="Ankyrin_rpt-contain_sf"/>
</dbReference>
<dbReference type="SMART" id="SM00248">
    <property type="entry name" value="ANK"/>
    <property type="match status" value="5"/>
</dbReference>
<dbReference type="PANTHER" id="PTHR24198">
    <property type="entry name" value="ANKYRIN REPEAT AND PROTEIN KINASE DOMAIN-CONTAINING PROTEIN"/>
    <property type="match status" value="1"/>
</dbReference>
<dbReference type="SUPFAM" id="SSF48403">
    <property type="entry name" value="Ankyrin repeat"/>
    <property type="match status" value="1"/>
</dbReference>
<protein>
    <submittedName>
        <fullName evidence="4">Uncharacterized protein</fullName>
    </submittedName>
</protein>
<dbReference type="EMBL" id="KV878691">
    <property type="protein sequence ID" value="OJJ68120.1"/>
    <property type="molecule type" value="Genomic_DNA"/>
</dbReference>
<dbReference type="Proteomes" id="UP000184499">
    <property type="component" value="Unassembled WGS sequence"/>
</dbReference>
<dbReference type="OrthoDB" id="341259at2759"/>